<dbReference type="RefSeq" id="WP_304447617.1">
    <property type="nucleotide sequence ID" value="NZ_JARRAH010000001.1"/>
</dbReference>
<dbReference type="Gene3D" id="1.20.1540.10">
    <property type="entry name" value="Rhomboid-like"/>
    <property type="match status" value="1"/>
</dbReference>
<feature type="transmembrane region" description="Helical" evidence="5">
    <location>
        <begin position="145"/>
        <end position="178"/>
    </location>
</feature>
<dbReference type="Proteomes" id="UP001596406">
    <property type="component" value="Unassembled WGS sequence"/>
</dbReference>
<feature type="transmembrane region" description="Helical" evidence="5">
    <location>
        <begin position="12"/>
        <end position="31"/>
    </location>
</feature>
<accession>A0ABD5UAS4</accession>
<evidence type="ECO:0000256" key="2">
    <source>
        <dbReference type="ARBA" id="ARBA00022692"/>
    </source>
</evidence>
<keyword evidence="3 5" id="KW-1133">Transmembrane helix</keyword>
<evidence type="ECO:0000313" key="7">
    <source>
        <dbReference type="Proteomes" id="UP001596406"/>
    </source>
</evidence>
<keyword evidence="2 5" id="KW-0812">Transmembrane</keyword>
<sequence>MAVIDGYWLSLHRFFLLGAVAVSLGVFVRFLDDETKRRVRGRLFLGVPWGTLVVAGVVVCVYLFVQNGLAHPRSPTVVPYRSWSYFYPLGVLVSSFAHADLGHLLGNLVATLTLGALAEYAWGHFPRERGVQTFRTLRTDPFARVGAFVGASLFVAVLTGAFALGPSVGFSGVVFAYAGFALLRYPVGTLVALYVGDLLSLGYDALRRPLLTQGGRPGYLTPWWADIAIQGHALGLFLGALLGAVLFAARDERPPAARVWGGALLFVVSQGLWAVYLPRSGSVFTLYRAVGVGLAFAIAVLLASASRASDRTLVDRLDLSDREASFGTVLAVVLALSVVAVPFNFFVVADAEAGVGEDNSLEVGDYTVFYTESVANQYVSTVEVGSLTSAAAVNASGVIVVNEERHIWWEVVSTDRLAFDGTSEVHVGGLGWRETVSVNRTGWEVVGNDTAATVHLEHEDRRTLAHTDDPLRAEPTVAGRNVTVVPGERFTLRVSNGGEPLGTAALPTAEQSTSTAGLTFTRSGSRLYAETSDTRVRIATRE</sequence>
<dbReference type="GO" id="GO:0008233">
    <property type="term" value="F:peptidase activity"/>
    <property type="evidence" value="ECO:0007669"/>
    <property type="project" value="UniProtKB-KW"/>
</dbReference>
<dbReference type="GO" id="GO:0006508">
    <property type="term" value="P:proteolysis"/>
    <property type="evidence" value="ECO:0007669"/>
    <property type="project" value="UniProtKB-KW"/>
</dbReference>
<feature type="transmembrane region" description="Helical" evidence="5">
    <location>
        <begin position="108"/>
        <end position="125"/>
    </location>
</feature>
<organism evidence="6 7">
    <name type="scientific">Halomarina ordinaria</name>
    <dbReference type="NCBI Taxonomy" id="3033939"/>
    <lineage>
        <taxon>Archaea</taxon>
        <taxon>Methanobacteriati</taxon>
        <taxon>Methanobacteriota</taxon>
        <taxon>Stenosarchaea group</taxon>
        <taxon>Halobacteria</taxon>
        <taxon>Halobacteriales</taxon>
        <taxon>Natronomonadaceae</taxon>
        <taxon>Halomarina</taxon>
    </lineage>
</organism>
<evidence type="ECO:0000256" key="1">
    <source>
        <dbReference type="ARBA" id="ARBA00004141"/>
    </source>
</evidence>
<keyword evidence="6" id="KW-0378">Hydrolase</keyword>
<keyword evidence="6" id="KW-0645">Protease</keyword>
<gene>
    <name evidence="6" type="ORF">ACFQHK_05305</name>
</gene>
<evidence type="ECO:0000256" key="4">
    <source>
        <dbReference type="ARBA" id="ARBA00023136"/>
    </source>
</evidence>
<evidence type="ECO:0000256" key="5">
    <source>
        <dbReference type="SAM" id="Phobius"/>
    </source>
</evidence>
<feature type="transmembrane region" description="Helical" evidence="5">
    <location>
        <begin position="284"/>
        <end position="305"/>
    </location>
</feature>
<protein>
    <submittedName>
        <fullName evidence="6">Rhomboid family intramembrane serine protease</fullName>
    </submittedName>
</protein>
<comment type="subcellular location">
    <subcellularLocation>
        <location evidence="1">Membrane</location>
        <topology evidence="1">Multi-pass membrane protein</topology>
    </subcellularLocation>
</comment>
<comment type="caution">
    <text evidence="6">The sequence shown here is derived from an EMBL/GenBank/DDBJ whole genome shotgun (WGS) entry which is preliminary data.</text>
</comment>
<reference evidence="6 7" key="1">
    <citation type="journal article" date="2019" name="Int. J. Syst. Evol. Microbiol.">
        <title>The Global Catalogue of Microorganisms (GCM) 10K type strain sequencing project: providing services to taxonomists for standard genome sequencing and annotation.</title>
        <authorList>
            <consortium name="The Broad Institute Genomics Platform"/>
            <consortium name="The Broad Institute Genome Sequencing Center for Infectious Disease"/>
            <person name="Wu L."/>
            <person name="Ma J."/>
        </authorList>
    </citation>
    <scope>NUCLEOTIDE SEQUENCE [LARGE SCALE GENOMIC DNA]</scope>
    <source>
        <strain evidence="6 7">PSRA2</strain>
    </source>
</reference>
<dbReference type="EMBL" id="JBHSXM010000001">
    <property type="protein sequence ID" value="MFC6835923.1"/>
    <property type="molecule type" value="Genomic_DNA"/>
</dbReference>
<dbReference type="InterPro" id="IPR035952">
    <property type="entry name" value="Rhomboid-like_sf"/>
</dbReference>
<dbReference type="SUPFAM" id="SSF144091">
    <property type="entry name" value="Rhomboid-like"/>
    <property type="match status" value="1"/>
</dbReference>
<proteinExistence type="predicted"/>
<evidence type="ECO:0000313" key="6">
    <source>
        <dbReference type="EMBL" id="MFC6835923.1"/>
    </source>
</evidence>
<keyword evidence="4 5" id="KW-0472">Membrane</keyword>
<evidence type="ECO:0000256" key="3">
    <source>
        <dbReference type="ARBA" id="ARBA00022989"/>
    </source>
</evidence>
<feature type="transmembrane region" description="Helical" evidence="5">
    <location>
        <begin position="259"/>
        <end position="278"/>
    </location>
</feature>
<dbReference type="AlphaFoldDB" id="A0ABD5UAS4"/>
<keyword evidence="7" id="KW-1185">Reference proteome</keyword>
<feature type="transmembrane region" description="Helical" evidence="5">
    <location>
        <begin position="85"/>
        <end position="101"/>
    </location>
</feature>
<feature type="transmembrane region" description="Helical" evidence="5">
    <location>
        <begin position="43"/>
        <end position="65"/>
    </location>
</feature>
<feature type="transmembrane region" description="Helical" evidence="5">
    <location>
        <begin position="326"/>
        <end position="349"/>
    </location>
</feature>
<dbReference type="GO" id="GO:0016020">
    <property type="term" value="C:membrane"/>
    <property type="evidence" value="ECO:0007669"/>
    <property type="project" value="UniProtKB-SubCell"/>
</dbReference>
<feature type="transmembrane region" description="Helical" evidence="5">
    <location>
        <begin position="223"/>
        <end position="247"/>
    </location>
</feature>
<name>A0ABD5UAS4_9EURY</name>